<dbReference type="AlphaFoldDB" id="A0ABD1DQ62"/>
<keyword evidence="3" id="KW-1185">Reference proteome</keyword>
<keyword evidence="1" id="KW-0175">Coiled coil</keyword>
<protein>
    <submittedName>
        <fullName evidence="2">Uncharacterized protein</fullName>
    </submittedName>
</protein>
<name>A0ABD1DQ62_CULPP</name>
<feature type="coiled-coil region" evidence="1">
    <location>
        <begin position="30"/>
        <end position="82"/>
    </location>
</feature>
<evidence type="ECO:0000313" key="2">
    <source>
        <dbReference type="EMBL" id="KAL1401569.1"/>
    </source>
</evidence>
<organism evidence="2 3">
    <name type="scientific">Culex pipiens pipiens</name>
    <name type="common">Northern house mosquito</name>
    <dbReference type="NCBI Taxonomy" id="38569"/>
    <lineage>
        <taxon>Eukaryota</taxon>
        <taxon>Metazoa</taxon>
        <taxon>Ecdysozoa</taxon>
        <taxon>Arthropoda</taxon>
        <taxon>Hexapoda</taxon>
        <taxon>Insecta</taxon>
        <taxon>Pterygota</taxon>
        <taxon>Neoptera</taxon>
        <taxon>Endopterygota</taxon>
        <taxon>Diptera</taxon>
        <taxon>Nematocera</taxon>
        <taxon>Culicoidea</taxon>
        <taxon>Culicidae</taxon>
        <taxon>Culicinae</taxon>
        <taxon>Culicini</taxon>
        <taxon>Culex</taxon>
        <taxon>Culex</taxon>
    </lineage>
</organism>
<gene>
    <name evidence="2" type="ORF">pipiens_006506</name>
</gene>
<dbReference type="Proteomes" id="UP001562425">
    <property type="component" value="Unassembled WGS sequence"/>
</dbReference>
<accession>A0ABD1DQ62</accession>
<comment type="caution">
    <text evidence="2">The sequence shown here is derived from an EMBL/GenBank/DDBJ whole genome shotgun (WGS) entry which is preliminary data.</text>
</comment>
<proteinExistence type="predicted"/>
<reference evidence="2 3" key="1">
    <citation type="submission" date="2024-05" db="EMBL/GenBank/DDBJ databases">
        <title>Culex pipiens pipiens assembly and annotation.</title>
        <authorList>
            <person name="Alout H."/>
            <person name="Durand T."/>
        </authorList>
    </citation>
    <scope>NUCLEOTIDE SEQUENCE [LARGE SCALE GENOMIC DNA]</scope>
    <source>
        <strain evidence="2">HA-2024</strain>
        <tissue evidence="2">Whole body</tissue>
    </source>
</reference>
<evidence type="ECO:0000313" key="3">
    <source>
        <dbReference type="Proteomes" id="UP001562425"/>
    </source>
</evidence>
<dbReference type="EMBL" id="JBEHCU010004555">
    <property type="protein sequence ID" value="KAL1401569.1"/>
    <property type="molecule type" value="Genomic_DNA"/>
</dbReference>
<sequence>MGDDVSSLGDLWAKIQGLFEDTNSRIDSCKSDLEIRITSVEAKLLELKTDCSVSVKQVSERLDETRNDLYAVSNQLDRLERAHDLILNGVPFSQNEDLQVLFRMIAAKLAYNPANTPIVSLKRLSKQAITVGTSPPILCQFAIRNERIELYGRYLRSRNLTLRDVGFESNNRIFLNENLTPQAREVRSEALKLKKQGHLHQVYSRDGIVCVRSAAGADPYWVNCDDCRSLIWNLIEC</sequence>
<evidence type="ECO:0000256" key="1">
    <source>
        <dbReference type="SAM" id="Coils"/>
    </source>
</evidence>